<dbReference type="GO" id="GO:0003678">
    <property type="term" value="F:DNA helicase activity"/>
    <property type="evidence" value="ECO:0007669"/>
    <property type="project" value="UniProtKB-EC"/>
</dbReference>
<organism evidence="12 13">
    <name type="scientific">Aquibacillus rhizosphaerae</name>
    <dbReference type="NCBI Taxonomy" id="3051431"/>
    <lineage>
        <taxon>Bacteria</taxon>
        <taxon>Bacillati</taxon>
        <taxon>Bacillota</taxon>
        <taxon>Bacilli</taxon>
        <taxon>Bacillales</taxon>
        <taxon>Bacillaceae</taxon>
        <taxon>Aquibacillus</taxon>
    </lineage>
</organism>
<dbReference type="Gene3D" id="3.30.420.10">
    <property type="entry name" value="Ribonuclease H-like superfamily/Ribonuclease H"/>
    <property type="match status" value="1"/>
</dbReference>
<feature type="domain" description="Helicase ATP-binding" evidence="11">
    <location>
        <begin position="250"/>
        <end position="524"/>
    </location>
</feature>
<dbReference type="Proteomes" id="UP001235343">
    <property type="component" value="Unassembled WGS sequence"/>
</dbReference>
<comment type="cofactor">
    <cofactor evidence="1">
        <name>[4Fe-4S] cluster</name>
        <dbReference type="ChEBI" id="CHEBI:49883"/>
    </cofactor>
</comment>
<evidence type="ECO:0000256" key="2">
    <source>
        <dbReference type="ARBA" id="ARBA00022722"/>
    </source>
</evidence>
<dbReference type="Pfam" id="PF00929">
    <property type="entry name" value="RNase_T"/>
    <property type="match status" value="1"/>
</dbReference>
<feature type="binding site" evidence="8">
    <location>
        <begin position="285"/>
        <end position="292"/>
    </location>
    <ligand>
        <name>ATP</name>
        <dbReference type="ChEBI" id="CHEBI:30616"/>
    </ligand>
</feature>
<evidence type="ECO:0000259" key="11">
    <source>
        <dbReference type="PROSITE" id="PS51193"/>
    </source>
</evidence>
<evidence type="ECO:0000256" key="6">
    <source>
        <dbReference type="ARBA" id="ARBA00022840"/>
    </source>
</evidence>
<dbReference type="RefSeq" id="WP_285931974.1">
    <property type="nucleotide sequence ID" value="NZ_JASTZU010000034.1"/>
</dbReference>
<feature type="short sequence motif" description="DEAH box" evidence="8">
    <location>
        <begin position="465"/>
        <end position="468"/>
    </location>
</feature>
<proteinExistence type="inferred from homology"/>
<dbReference type="InterPro" id="IPR011545">
    <property type="entry name" value="DEAD/DEAH_box_helicase_dom"/>
</dbReference>
<gene>
    <name evidence="8 9 12" type="primary">dinG</name>
    <name evidence="12" type="ORF">QQS35_10240</name>
</gene>
<dbReference type="InterPro" id="IPR012337">
    <property type="entry name" value="RNaseH-like_sf"/>
</dbReference>
<dbReference type="SUPFAM" id="SSF53098">
    <property type="entry name" value="Ribonuclease H-like"/>
    <property type="match status" value="1"/>
</dbReference>
<evidence type="ECO:0000256" key="10">
    <source>
        <dbReference type="SAM" id="Coils"/>
    </source>
</evidence>
<dbReference type="CDD" id="cd06127">
    <property type="entry name" value="DEDDh"/>
    <property type="match status" value="1"/>
</dbReference>
<keyword evidence="12" id="KW-0347">Helicase</keyword>
<keyword evidence="10" id="KW-0175">Coiled coil</keyword>
<dbReference type="PANTHER" id="PTHR11472">
    <property type="entry name" value="DNA REPAIR DEAD HELICASE RAD3/XP-D SUBFAMILY MEMBER"/>
    <property type="match status" value="1"/>
</dbReference>
<sequence length="931" mass="107260">MRKFVVVDLETTGHTPSKGDRIIEIGIVILHEGQIIKEYSSLINPNTDIPSFITNLTGITDSDVKDAPSFKAVANEVIELFTDSYIVAHNIPFDLGFLNYELENVGLKALNQPVLDTVELARILLPQAPGFKLGQLSEYLSLQHDDPHRALSDAYVTAKLLDVLLDKLNRLPYETLHQLQVMEQRLKSDLDGILDKRIEQLTFEPLERDDLEIYRGLALKKEGKHEQDKQVNEILSYGELLDSFFQSNSSLSEVMENYEQRQGQREMSELIFDSFRSSQHALIEAETGTGKSLAYLIPAIYESVTNKERVVVSTHLTQLQTQLLDKEIPVLEQLLPFDFSVALIKGKQHYLSLNKFEKELFSSTQDNYDITLTKTIILIWLTETLTGDIDEIQLPSSGKLFFRRVSTDSEGAIDPRSPWFTRSFYQRVRTKAQKANLIITNHSLLCTDLVSEYQLLPSYQKVIIDEAHHLEATAAKHFGLKLDYINIQFILNSIGSLQEGDWINKLSNNYPCVKETITDYKWDKWWQDTKIEADELFRYLFTYVIDQHKKDVAINDIGRYQYRIDEENEIQSKWNTITEMVTRLSFNLRDLIHILSTIKQDFVKQEVEDEIDEIQSMIGRLQMIIDDLEQLFLQPDHSQVKWVEIEAYGAKNAVYLFCEPVDVSKILYEHLFNEKKSVVLTSATLTMSKSFKFIRERLGLSELSVIEKKIESPYTYDSQVQLMVPNDFPDVKYGKQDDFVYATCEAILSLAEITNGRMLVLFTSYDMLRKSYTLLREIMEQDEFMVIAQGVSSGSRSRLKKNFQAFERAILLGTSSFWEGVDIPGSDLSCIMIVRLPFQPPDHPIYEAKSQHLKENGKNPFMELSLPNAVIRFKQGFGRLIRSSTDRGIVFICDDRIMKARYGKFFIDSIPKVPVSYNNTQKLMQLAEDWL</sequence>
<dbReference type="Gene3D" id="3.40.50.300">
    <property type="entry name" value="P-loop containing nucleotide triphosphate hydrolases"/>
    <property type="match status" value="2"/>
</dbReference>
<dbReference type="HAMAP" id="MF_02206">
    <property type="entry name" value="DinG_exonucl"/>
    <property type="match status" value="1"/>
</dbReference>
<evidence type="ECO:0000256" key="3">
    <source>
        <dbReference type="ARBA" id="ARBA00022741"/>
    </source>
</evidence>
<dbReference type="InterPro" id="IPR014013">
    <property type="entry name" value="Helic_SF1/SF2_ATP-bd_DinG/Rad3"/>
</dbReference>
<dbReference type="InterPro" id="IPR027417">
    <property type="entry name" value="P-loop_NTPase"/>
</dbReference>
<dbReference type="SMART" id="SM00491">
    <property type="entry name" value="HELICc2"/>
    <property type="match status" value="1"/>
</dbReference>
<dbReference type="NCBIfam" id="NF005981">
    <property type="entry name" value="PRK08074.1"/>
    <property type="match status" value="1"/>
</dbReference>
<keyword evidence="2 8" id="KW-0540">Nuclease</keyword>
<keyword evidence="6 8" id="KW-0067">ATP-binding</keyword>
<dbReference type="NCBIfam" id="TIGR00573">
    <property type="entry name" value="dnaq"/>
    <property type="match status" value="1"/>
</dbReference>
<evidence type="ECO:0000313" key="12">
    <source>
        <dbReference type="EMBL" id="MDL4840830.1"/>
    </source>
</evidence>
<comment type="catalytic activity">
    <reaction evidence="7">
        <text>ATP + H2O = ADP + phosphate + H(+)</text>
        <dbReference type="Rhea" id="RHEA:13065"/>
        <dbReference type="ChEBI" id="CHEBI:15377"/>
        <dbReference type="ChEBI" id="CHEBI:15378"/>
        <dbReference type="ChEBI" id="CHEBI:30616"/>
        <dbReference type="ChEBI" id="CHEBI:43474"/>
        <dbReference type="ChEBI" id="CHEBI:456216"/>
        <dbReference type="EC" id="5.6.2.3"/>
    </reaction>
</comment>
<reference evidence="12 13" key="1">
    <citation type="submission" date="2023-06" db="EMBL/GenBank/DDBJ databases">
        <title>Aquibacillus rhizosphaerae LR5S19.</title>
        <authorList>
            <person name="Sun J.-Q."/>
        </authorList>
    </citation>
    <scope>NUCLEOTIDE SEQUENCE [LARGE SCALE GENOMIC DNA]</scope>
    <source>
        <strain evidence="12 13">LR5S19</strain>
    </source>
</reference>
<evidence type="ECO:0000313" key="13">
    <source>
        <dbReference type="Proteomes" id="UP001235343"/>
    </source>
</evidence>
<keyword evidence="13" id="KW-1185">Reference proteome</keyword>
<dbReference type="Pfam" id="PF13307">
    <property type="entry name" value="Helicase_C_2"/>
    <property type="match status" value="1"/>
</dbReference>
<evidence type="ECO:0000256" key="8">
    <source>
        <dbReference type="HAMAP-Rule" id="MF_02206"/>
    </source>
</evidence>
<evidence type="ECO:0000256" key="9">
    <source>
        <dbReference type="RuleBase" id="RU364106"/>
    </source>
</evidence>
<evidence type="ECO:0000256" key="1">
    <source>
        <dbReference type="ARBA" id="ARBA00001966"/>
    </source>
</evidence>
<dbReference type="InterPro" id="IPR014001">
    <property type="entry name" value="Helicase_ATP-bd"/>
</dbReference>
<name>A0ABT7L6J3_9BACI</name>
<dbReference type="SMART" id="SM00479">
    <property type="entry name" value="EXOIII"/>
    <property type="match status" value="1"/>
</dbReference>
<dbReference type="InterPro" id="IPR006310">
    <property type="entry name" value="DinG"/>
</dbReference>
<keyword evidence="5 8" id="KW-0269">Exonuclease</keyword>
<comment type="similarity">
    <text evidence="8 9">Belongs to the helicase family. DinG subfamily. Type 2 sub-subfamily.</text>
</comment>
<evidence type="ECO:0000256" key="4">
    <source>
        <dbReference type="ARBA" id="ARBA00022801"/>
    </source>
</evidence>
<accession>A0ABT7L6J3</accession>
<dbReference type="EC" id="3.1.-.-" evidence="8 9"/>
<evidence type="ECO:0000256" key="7">
    <source>
        <dbReference type="ARBA" id="ARBA00048954"/>
    </source>
</evidence>
<dbReference type="InterPro" id="IPR006054">
    <property type="entry name" value="DnaQ"/>
</dbReference>
<dbReference type="InterPro" id="IPR006555">
    <property type="entry name" value="ATP-dep_Helicase_C"/>
</dbReference>
<dbReference type="PANTHER" id="PTHR11472:SF34">
    <property type="entry name" value="REGULATOR OF TELOMERE ELONGATION HELICASE 1"/>
    <property type="match status" value="1"/>
</dbReference>
<dbReference type="InterPro" id="IPR045028">
    <property type="entry name" value="DinG/Rad3-like"/>
</dbReference>
<dbReference type="PROSITE" id="PS51193">
    <property type="entry name" value="HELICASE_ATP_BIND_2"/>
    <property type="match status" value="1"/>
</dbReference>
<comment type="function">
    <text evidence="8 9">3'-5' exonuclease.</text>
</comment>
<dbReference type="InterPro" id="IPR013520">
    <property type="entry name" value="Ribonucl_H"/>
</dbReference>
<dbReference type="SMART" id="SM00487">
    <property type="entry name" value="DEXDc"/>
    <property type="match status" value="1"/>
</dbReference>
<dbReference type="EMBL" id="JASTZU010000034">
    <property type="protein sequence ID" value="MDL4840830.1"/>
    <property type="molecule type" value="Genomic_DNA"/>
</dbReference>
<dbReference type="GO" id="GO:0016787">
    <property type="term" value="F:hydrolase activity"/>
    <property type="evidence" value="ECO:0007669"/>
    <property type="project" value="UniProtKB-KW"/>
</dbReference>
<keyword evidence="4 8" id="KW-0378">Hydrolase</keyword>
<dbReference type="Pfam" id="PF00270">
    <property type="entry name" value="DEAD"/>
    <property type="match status" value="1"/>
</dbReference>
<protein>
    <recommendedName>
        <fullName evidence="8 9">3'-5' exonuclease DinG</fullName>
        <ecNumber evidence="8 9">3.1.-.-</ecNumber>
    </recommendedName>
</protein>
<keyword evidence="3 8" id="KW-0547">Nucleotide-binding</keyword>
<feature type="coiled-coil region" evidence="10">
    <location>
        <begin position="604"/>
        <end position="631"/>
    </location>
</feature>
<dbReference type="NCBIfam" id="TIGR01407">
    <property type="entry name" value="dinG_rel"/>
    <property type="match status" value="1"/>
</dbReference>
<comment type="caution">
    <text evidence="12">The sequence shown here is derived from an EMBL/GenBank/DDBJ whole genome shotgun (WGS) entry which is preliminary data.</text>
</comment>
<dbReference type="InterPro" id="IPR036397">
    <property type="entry name" value="RNaseH_sf"/>
</dbReference>
<evidence type="ECO:0000256" key="5">
    <source>
        <dbReference type="ARBA" id="ARBA00022839"/>
    </source>
</evidence>
<dbReference type="SUPFAM" id="SSF52540">
    <property type="entry name" value="P-loop containing nucleoside triphosphate hydrolases"/>
    <property type="match status" value="1"/>
</dbReference>